<evidence type="ECO:0000313" key="4">
    <source>
        <dbReference type="Proteomes" id="UP000229055"/>
    </source>
</evidence>
<dbReference type="EMBL" id="CP017606">
    <property type="protein sequence ID" value="ATW29087.1"/>
    <property type="molecule type" value="Genomic_DNA"/>
</dbReference>
<dbReference type="GeneID" id="66260057"/>
<reference evidence="4 5" key="3">
    <citation type="submission" date="2017-11" db="EMBL/GenBank/DDBJ databases">
        <title>PacBio sequencing of new strain of the secondary endosymbiont Candidatus Hamiltonella defensa.</title>
        <authorList>
            <person name="Strand M.R."/>
            <person name="Oliver K."/>
        </authorList>
    </citation>
    <scope>NUCLEOTIDE SEQUENCE [LARGE SCALE GENOMIC DNA]</scope>
    <source>
        <strain evidence="5">A2C</strain>
        <strain evidence="4">ZA17</strain>
    </source>
</reference>
<proteinExistence type="predicted"/>
<dbReference type="Proteomes" id="UP000230008">
    <property type="component" value="Chromosome"/>
</dbReference>
<dbReference type="EMBL" id="CP017613">
    <property type="protein sequence ID" value="ATW33014.1"/>
    <property type="molecule type" value="Genomic_DNA"/>
</dbReference>
<protein>
    <submittedName>
        <fullName evidence="3">Uncharacterized protein</fullName>
    </submittedName>
</protein>
<dbReference type="Proteomes" id="UP000229055">
    <property type="component" value="Chromosome"/>
</dbReference>
<evidence type="ECO:0000313" key="2">
    <source>
        <dbReference type="EMBL" id="ATW29087.1"/>
    </source>
</evidence>
<organism evidence="3 4">
    <name type="scientific">Candidatus Williamhamiltonella defendens</name>
    <dbReference type="NCBI Taxonomy" id="138072"/>
    <lineage>
        <taxon>Bacteria</taxon>
        <taxon>Pseudomonadati</taxon>
        <taxon>Pseudomonadota</taxon>
        <taxon>Gammaproteobacteria</taxon>
        <taxon>Enterobacterales</taxon>
        <taxon>Enterobacteriaceae</taxon>
        <taxon>aphid secondary symbionts</taxon>
        <taxon>Candidatus Williamhamiltonella</taxon>
    </lineage>
</organism>
<dbReference type="AlphaFoldDB" id="A0A2D3TBD3"/>
<sequence length="122" mass="13695">MDTASTYCQYAKNGRFGKSDPEEYPAPILSNMLTGLFTGLIKTAHKVSTGDLNVDVPATKENFEKVTNVFSDCMKVKHNFSEASNYRKEQARLVPHFKETKITTDKEENSFALQTRSSHGLN</sequence>
<dbReference type="RefSeq" id="WP_095033783.1">
    <property type="nucleotide sequence ID" value="NZ_CADIJH010000006.1"/>
</dbReference>
<evidence type="ECO:0000313" key="5">
    <source>
        <dbReference type="Proteomes" id="UP000230008"/>
    </source>
</evidence>
<accession>A0A2D3TBD3</accession>
<gene>
    <name evidence="2" type="ORF">BJP41_00585</name>
    <name evidence="3" type="ORF">BJP43_00560</name>
    <name evidence="1" type="ORF">CJJ18_00570</name>
</gene>
<dbReference type="Proteomes" id="UP000792865">
    <property type="component" value="Chromosome"/>
</dbReference>
<evidence type="ECO:0000313" key="3">
    <source>
        <dbReference type="EMBL" id="ATW33014.1"/>
    </source>
</evidence>
<dbReference type="EMBL" id="CP022932">
    <property type="protein sequence ID" value="ASV32874.1"/>
    <property type="molecule type" value="Genomic_DNA"/>
</dbReference>
<reference evidence="1" key="2">
    <citation type="submission" date="2017-08" db="EMBL/GenBank/DDBJ databases">
        <title>Genome sequence of Candidatus Hamiltonella defensa from Acyrthosiphon pisum strain MI47.</title>
        <authorList>
            <person name="Patel V.A."/>
            <person name="Chevignon G."/>
            <person name="Russell J.A."/>
            <person name="Oliver K.M."/>
        </authorList>
    </citation>
    <scope>NUCLEOTIDE SEQUENCE</scope>
    <source>
        <strain evidence="1">MI47</strain>
    </source>
</reference>
<reference evidence="4 5" key="1">
    <citation type="submission" date="2016-10" db="EMBL/GenBank/DDBJ databases">
        <authorList>
            <person name="Chevignon G."/>
        </authorList>
    </citation>
    <scope>NUCLEOTIDE SEQUENCE [LARGE SCALE GENOMIC DNA]</scope>
    <source>
        <strain evidence="5">A2C</strain>
        <strain evidence="4">ZA17</strain>
    </source>
</reference>
<evidence type="ECO:0000313" key="1">
    <source>
        <dbReference type="EMBL" id="ASV32874.1"/>
    </source>
</evidence>
<reference evidence="3" key="4">
    <citation type="journal article" date="2018" name="Genome Biol. Evol.">
        <title>Culture-Facilitated Comparative Genomics of the Facultative Symbiont Hamiltonella defensa.</title>
        <authorList>
            <person name="Chevignon G."/>
            <person name="Boyd B.M."/>
            <person name="Brandt J.W."/>
            <person name="Oliver K.M."/>
            <person name="Strand M.R."/>
        </authorList>
    </citation>
    <scope>NUCLEOTIDE SEQUENCE</scope>
    <source>
        <strain evidence="2">A2C</strain>
        <strain evidence="3">ZA17</strain>
    </source>
</reference>
<name>A0A2D3TBD3_9ENTR</name>